<dbReference type="Pfam" id="PF04041">
    <property type="entry name" value="Glyco_hydro_130"/>
    <property type="match status" value="1"/>
</dbReference>
<keyword evidence="1" id="KW-0328">Glycosyltransferase</keyword>
<keyword evidence="2" id="KW-0808">Transferase</keyword>
<name>A0A1H7IYX9_9SPHN</name>
<dbReference type="CDD" id="cd18613">
    <property type="entry name" value="GH130"/>
    <property type="match status" value="1"/>
</dbReference>
<dbReference type="PANTHER" id="PTHR34106:SF4">
    <property type="entry name" value="BLL5143 PROTEIN"/>
    <property type="match status" value="1"/>
</dbReference>
<dbReference type="Proteomes" id="UP000199214">
    <property type="component" value="Unassembled WGS sequence"/>
</dbReference>
<dbReference type="InterPro" id="IPR023296">
    <property type="entry name" value="Glyco_hydro_beta-prop_sf"/>
</dbReference>
<evidence type="ECO:0000256" key="4">
    <source>
        <dbReference type="SAM" id="MobiDB-lite"/>
    </source>
</evidence>
<accession>A0A1H7IYX9</accession>
<feature type="region of interest" description="Disordered" evidence="4">
    <location>
        <begin position="1"/>
        <end position="26"/>
    </location>
</feature>
<evidence type="ECO:0000313" key="5">
    <source>
        <dbReference type="EMBL" id="SEK66890.1"/>
    </source>
</evidence>
<keyword evidence="5" id="KW-0378">Hydrolase</keyword>
<dbReference type="EMBL" id="FNZZ01000001">
    <property type="protein sequence ID" value="SEK66890.1"/>
    <property type="molecule type" value="Genomic_DNA"/>
</dbReference>
<evidence type="ECO:0000256" key="1">
    <source>
        <dbReference type="ARBA" id="ARBA00022676"/>
    </source>
</evidence>
<reference evidence="6" key="1">
    <citation type="submission" date="2016-10" db="EMBL/GenBank/DDBJ databases">
        <authorList>
            <person name="Varghese N."/>
            <person name="Submissions S."/>
        </authorList>
    </citation>
    <scope>NUCLEOTIDE SEQUENCE [LARGE SCALE GENOMIC DNA]</scope>
    <source>
        <strain evidence="6">JS21-1</strain>
    </source>
</reference>
<evidence type="ECO:0000256" key="2">
    <source>
        <dbReference type="ARBA" id="ARBA00022679"/>
    </source>
</evidence>
<proteinExistence type="inferred from homology"/>
<feature type="compositionally biased region" description="Basic and acidic residues" evidence="4">
    <location>
        <begin position="9"/>
        <end position="23"/>
    </location>
</feature>
<keyword evidence="6" id="KW-1185">Reference proteome</keyword>
<dbReference type="GO" id="GO:0016787">
    <property type="term" value="F:hydrolase activity"/>
    <property type="evidence" value="ECO:0007669"/>
    <property type="project" value="UniProtKB-KW"/>
</dbReference>
<gene>
    <name evidence="5" type="ORF">SAMN05216382_0890</name>
</gene>
<evidence type="ECO:0000313" key="6">
    <source>
        <dbReference type="Proteomes" id="UP000199214"/>
    </source>
</evidence>
<dbReference type="Gene3D" id="2.115.10.20">
    <property type="entry name" value="Glycosyl hydrolase domain, family 43"/>
    <property type="match status" value="1"/>
</dbReference>
<comment type="similarity">
    <text evidence="3">Belongs to the glycosyl hydrolase 130 family.</text>
</comment>
<dbReference type="AlphaFoldDB" id="A0A1H7IYX9"/>
<protein>
    <submittedName>
        <fullName evidence="5">Predicted glycosyl hydrolase, GH43/DUF377 family</fullName>
    </submittedName>
</protein>
<evidence type="ECO:0000256" key="3">
    <source>
        <dbReference type="ARBA" id="ARBA00024356"/>
    </source>
</evidence>
<dbReference type="STRING" id="1855283.SAMN05216382_0890"/>
<dbReference type="GO" id="GO:0016757">
    <property type="term" value="F:glycosyltransferase activity"/>
    <property type="evidence" value="ECO:0007669"/>
    <property type="project" value="UniProtKB-KW"/>
</dbReference>
<dbReference type="InterPro" id="IPR007184">
    <property type="entry name" value="Mannoside_phosphorylase"/>
</dbReference>
<organism evidence="5 6">
    <name type="scientific">Sphingomonas palmae</name>
    <dbReference type="NCBI Taxonomy" id="1855283"/>
    <lineage>
        <taxon>Bacteria</taxon>
        <taxon>Pseudomonadati</taxon>
        <taxon>Pseudomonadota</taxon>
        <taxon>Alphaproteobacteria</taxon>
        <taxon>Sphingomonadales</taxon>
        <taxon>Sphingomonadaceae</taxon>
        <taxon>Sphingomonas</taxon>
    </lineage>
</organism>
<sequence>MSRTLDQQARYRPDEPEGERMTEDAANTAIPRHSEAELLEQQPIQAPGLHPTAMKAADVFSTLELELKPDPSRTVVRPFGFGYPEAFADGRTPRSKAVAERLMALAPEMRARMRELLMKPMCERHRNVQHTFLRRYDQMREEIGDPANDETDRLLIGAYFSQEYAFESAALFNPSMVALPEEAKTEGSVRFLMSLRGIGEGHISSVTFRTGEWDGERGLTLDPPSSTGIPPQVEPHDDGWLRLICEESQDVSETVIFPMLPSQRQGIEDVRLVNFTDDDGTKSILGTYTAFDGQNARQEMLRGVDLRTVEMRPLTGRMAAYKGMALFPRRIDGDFVMLGRQDNENIWLCRSNDMDVWEEGQIIMTPKYPWEFVQLGNCGSPIEIDEGWLVFTHGVGMVRGYCVGACLLDRDDPAKVLKRTPSPLLFPSAEQRGGYVPNVTYSCGGLLHGRRVLLPYAIGDEFSAFAVGSVDDILAVMEPA</sequence>
<dbReference type="SUPFAM" id="SSF75005">
    <property type="entry name" value="Arabinanase/levansucrase/invertase"/>
    <property type="match status" value="1"/>
</dbReference>
<dbReference type="PANTHER" id="PTHR34106">
    <property type="entry name" value="GLYCOSIDASE"/>
    <property type="match status" value="1"/>
</dbReference>